<dbReference type="Proteomes" id="UP000593892">
    <property type="component" value="Chromosome"/>
</dbReference>
<reference evidence="5 6" key="1">
    <citation type="submission" date="2020-10" db="EMBL/GenBank/DDBJ databases">
        <title>Complete genome sequence of Paludibaculum fermentans P105T, a facultatively anaerobic acidobacterium capable of dissimilatory Fe(III) reduction.</title>
        <authorList>
            <person name="Dedysh S.N."/>
            <person name="Beletsky A.V."/>
            <person name="Kulichevskaya I.S."/>
            <person name="Mardanov A.V."/>
            <person name="Ravin N.V."/>
        </authorList>
    </citation>
    <scope>NUCLEOTIDE SEQUENCE [LARGE SCALE GENOMIC DNA]</scope>
    <source>
        <strain evidence="5 6">P105</strain>
    </source>
</reference>
<dbReference type="KEGG" id="pfer:IRI77_35160"/>
<dbReference type="GO" id="GO:0016787">
    <property type="term" value="F:hydrolase activity"/>
    <property type="evidence" value="ECO:0007669"/>
    <property type="project" value="UniProtKB-KW"/>
</dbReference>
<gene>
    <name evidence="5" type="ORF">IRI77_35160</name>
</gene>
<dbReference type="PROSITE" id="PS00122">
    <property type="entry name" value="CARBOXYLESTERASE_B_1"/>
    <property type="match status" value="1"/>
</dbReference>
<feature type="domain" description="Carboxylesterase type B" evidence="4">
    <location>
        <begin position="434"/>
        <end position="537"/>
    </location>
</feature>
<name>A0A7S7NQH4_PALFE</name>
<evidence type="ECO:0000256" key="3">
    <source>
        <dbReference type="RuleBase" id="RU361235"/>
    </source>
</evidence>
<proteinExistence type="inferred from homology"/>
<keyword evidence="6" id="KW-1185">Reference proteome</keyword>
<evidence type="ECO:0000256" key="2">
    <source>
        <dbReference type="ARBA" id="ARBA00022801"/>
    </source>
</evidence>
<evidence type="ECO:0000313" key="5">
    <source>
        <dbReference type="EMBL" id="QOY87918.1"/>
    </source>
</evidence>
<dbReference type="AlphaFoldDB" id="A0A7S7NQH4"/>
<dbReference type="PANTHER" id="PTHR11559">
    <property type="entry name" value="CARBOXYLESTERASE"/>
    <property type="match status" value="1"/>
</dbReference>
<dbReference type="Gene3D" id="3.40.50.1820">
    <property type="entry name" value="alpha/beta hydrolase"/>
    <property type="match status" value="1"/>
</dbReference>
<protein>
    <recommendedName>
        <fullName evidence="3">Carboxylic ester hydrolase</fullName>
        <ecNumber evidence="3">3.1.1.-</ecNumber>
    </recommendedName>
</protein>
<organism evidence="5 6">
    <name type="scientific">Paludibaculum fermentans</name>
    <dbReference type="NCBI Taxonomy" id="1473598"/>
    <lineage>
        <taxon>Bacteria</taxon>
        <taxon>Pseudomonadati</taxon>
        <taxon>Acidobacteriota</taxon>
        <taxon>Terriglobia</taxon>
        <taxon>Bryobacterales</taxon>
        <taxon>Bryobacteraceae</taxon>
        <taxon>Paludibaculum</taxon>
    </lineage>
</organism>
<dbReference type="InterPro" id="IPR029058">
    <property type="entry name" value="AB_hydrolase_fold"/>
</dbReference>
<evidence type="ECO:0000256" key="1">
    <source>
        <dbReference type="ARBA" id="ARBA00005964"/>
    </source>
</evidence>
<comment type="similarity">
    <text evidence="1 3">Belongs to the type-B carboxylesterase/lipase family.</text>
</comment>
<dbReference type="InterPro" id="IPR019826">
    <property type="entry name" value="Carboxylesterase_B_AS"/>
</dbReference>
<dbReference type="RefSeq" id="WP_194449585.1">
    <property type="nucleotide sequence ID" value="NZ_CP063849.1"/>
</dbReference>
<dbReference type="EMBL" id="CP063849">
    <property type="protein sequence ID" value="QOY87918.1"/>
    <property type="molecule type" value="Genomic_DNA"/>
</dbReference>
<dbReference type="InterPro" id="IPR050309">
    <property type="entry name" value="Type-B_Carboxylest/Lipase"/>
</dbReference>
<evidence type="ECO:0000313" key="6">
    <source>
        <dbReference type="Proteomes" id="UP000593892"/>
    </source>
</evidence>
<evidence type="ECO:0000259" key="4">
    <source>
        <dbReference type="Pfam" id="PF00135"/>
    </source>
</evidence>
<dbReference type="EC" id="3.1.1.-" evidence="3"/>
<dbReference type="Pfam" id="PF00135">
    <property type="entry name" value="COesterase"/>
    <property type="match status" value="2"/>
</dbReference>
<feature type="domain" description="Carboxylesterase type B" evidence="4">
    <location>
        <begin position="40"/>
        <end position="373"/>
    </location>
</feature>
<dbReference type="InterPro" id="IPR002018">
    <property type="entry name" value="CarbesteraseB"/>
</dbReference>
<accession>A0A7S7NQH4</accession>
<dbReference type="SUPFAM" id="SSF53474">
    <property type="entry name" value="alpha/beta-Hydrolases"/>
    <property type="match status" value="1"/>
</dbReference>
<keyword evidence="2 3" id="KW-0378">Hydrolase</keyword>
<sequence length="553" mass="59053">MLSGRRSWLKTAGGLAMGSAVPVASRVPEGDSIVATKGAAVAETEAGKVRGFVRRGVSTFRGIPYGAATGGARRFRPPAEPEPWKGVRSSLTYGYVCPQEPRPHWDKDEVAFVYQWDDGFPNEDCLRVNIWTPGLDGRKRPVMVWLHGGGFSTGSAQDMKTYDGENLARRGDVVVVSLNHRVGALGFLNLAALGGAPYAESGNVGLLDIVAALEWVRANIRNFGGDPGNVTVFGQSGGGGKVTALMAMPRAAGLFHKAIVQSGSMLYMPGPEKTTKLAEAVLKELGLRAADVARIQTLPVEQIIQAGLAAAKAVYPPPDYSKPLEFGRHAELMPWAPTVDGVILPESPFVRGAPAVSAKVPLLVGSTRTEFGIGWLWPEFEDYTMDDLAKAITKGHGAVKGARVLEALRRGHPLAKPCDLFALWQSSGMRQCVLQQASAKAAQGAAPVYVYVFAWNTPVLDGRIRSYHCAELPFVFANTDRCDPATGGGAAARALAEKVSDAWVRFARSGNPNHGGLPEWPAFALEKGATMVFDNSCAVVHDLDREELGVLAE</sequence>